<dbReference type="PANTHER" id="PTHR31739:SF25">
    <property type="entry name" value="(E,E)-GERANYLLINALOOL SYNTHASE"/>
    <property type="match status" value="1"/>
</dbReference>
<name>A0ABP7VXW6_9ACTN</name>
<proteinExistence type="predicted"/>
<sequence length="570" mass="61126">MTIDDAAVRLGDAEDTDLRAEARALVATLTREPWGQVSPSLYETARLVTLAPWLTGHERRVRHLLESQRPDGGWGAPGGYALVPTLSATEALLTTLRRREDTGGLVGGGGPHGRLPERVNVQDTHRILHAAGRGLGILERLTRLDATALPDMPAIDLITPSLIRSINRRLEDLARLRPEIAERLRSARLVAPPGLDRGRLDKVRGALKAGVPLPEKVLHALEVADDLARGAATVRPAATGGIGASPAATAAWLDERAAPDPGAPARVFLETVVNGHEGLAPCGIPITVFERSWVLAGLVRAGLVSTVPAALRASLRELSGPAGTPAAEGLPADADTTSVALYALALLGTPEPPDVLWAYETDTHFCTWPGEDGFSVTTNAHALEAFGQFLRASAAGGVGRSVSRSDRERATARYAAAVRKITTVLCEHQQPDGSWTDRWHASPYYATMCCVLALTRFGGERASAPVRRARQWVLDTQRPDGSWGLWEGTDEETAYAVQTLLPSAAVSAELHEAVFRSNEFFLRSAKGSGGRPDGTALWHDKDLYRPEAIARAAVLVARHLVRRYLATKTD</sequence>
<evidence type="ECO:0000313" key="3">
    <source>
        <dbReference type="Proteomes" id="UP001500683"/>
    </source>
</evidence>
<dbReference type="Gene3D" id="1.50.10.160">
    <property type="match status" value="1"/>
</dbReference>
<organism evidence="2 3">
    <name type="scientific">Actinomadura miaoliensis</name>
    <dbReference type="NCBI Taxonomy" id="430685"/>
    <lineage>
        <taxon>Bacteria</taxon>
        <taxon>Bacillati</taxon>
        <taxon>Actinomycetota</taxon>
        <taxon>Actinomycetes</taxon>
        <taxon>Streptosporangiales</taxon>
        <taxon>Thermomonosporaceae</taxon>
        <taxon>Actinomadura</taxon>
    </lineage>
</organism>
<comment type="caution">
    <text evidence="2">The sequence shown here is derived from an EMBL/GenBank/DDBJ whole genome shotgun (WGS) entry which is preliminary data.</text>
</comment>
<dbReference type="RefSeq" id="WP_344948706.1">
    <property type="nucleotide sequence ID" value="NZ_BAAAZG010000022.1"/>
</dbReference>
<dbReference type="InterPro" id="IPR050148">
    <property type="entry name" value="Terpene_synthase-like"/>
</dbReference>
<dbReference type="EMBL" id="BAAAZG010000022">
    <property type="protein sequence ID" value="GAA4076340.1"/>
    <property type="molecule type" value="Genomic_DNA"/>
</dbReference>
<dbReference type="PANTHER" id="PTHR31739">
    <property type="entry name" value="ENT-COPALYL DIPHOSPHATE SYNTHASE, CHLOROPLASTIC"/>
    <property type="match status" value="1"/>
</dbReference>
<dbReference type="Proteomes" id="UP001500683">
    <property type="component" value="Unassembled WGS sequence"/>
</dbReference>
<feature type="domain" description="Squalene cyclase C-terminal" evidence="1">
    <location>
        <begin position="416"/>
        <end position="491"/>
    </location>
</feature>
<accession>A0ABP7VXW6</accession>
<protein>
    <recommendedName>
        <fullName evidence="1">Squalene cyclase C-terminal domain-containing protein</fullName>
    </recommendedName>
</protein>
<dbReference type="Pfam" id="PF13243">
    <property type="entry name" value="SQHop_cyclase_C"/>
    <property type="match status" value="1"/>
</dbReference>
<dbReference type="InterPro" id="IPR032696">
    <property type="entry name" value="SQ_cyclase_C"/>
</dbReference>
<dbReference type="InterPro" id="IPR008930">
    <property type="entry name" value="Terpenoid_cyclase/PrenylTrfase"/>
</dbReference>
<evidence type="ECO:0000313" key="2">
    <source>
        <dbReference type="EMBL" id="GAA4076340.1"/>
    </source>
</evidence>
<dbReference type="Gene3D" id="1.50.10.20">
    <property type="match status" value="1"/>
</dbReference>
<keyword evidence="3" id="KW-1185">Reference proteome</keyword>
<dbReference type="SUPFAM" id="SSF48239">
    <property type="entry name" value="Terpenoid cyclases/Protein prenyltransferases"/>
    <property type="match status" value="1"/>
</dbReference>
<reference evidence="3" key="1">
    <citation type="journal article" date="2019" name="Int. J. Syst. Evol. Microbiol.">
        <title>The Global Catalogue of Microorganisms (GCM) 10K type strain sequencing project: providing services to taxonomists for standard genome sequencing and annotation.</title>
        <authorList>
            <consortium name="The Broad Institute Genomics Platform"/>
            <consortium name="The Broad Institute Genome Sequencing Center for Infectious Disease"/>
            <person name="Wu L."/>
            <person name="Ma J."/>
        </authorList>
    </citation>
    <scope>NUCLEOTIDE SEQUENCE [LARGE SCALE GENOMIC DNA]</scope>
    <source>
        <strain evidence="3">JCM 16702</strain>
    </source>
</reference>
<gene>
    <name evidence="2" type="ORF">GCM10022214_37060</name>
</gene>
<evidence type="ECO:0000259" key="1">
    <source>
        <dbReference type="Pfam" id="PF13243"/>
    </source>
</evidence>